<name>A0ABT2Y628_9MOLU</name>
<evidence type="ECO:0000313" key="3">
    <source>
        <dbReference type="Proteomes" id="UP001177160"/>
    </source>
</evidence>
<evidence type="ECO:0000313" key="2">
    <source>
        <dbReference type="EMBL" id="MCV2232197.1"/>
    </source>
</evidence>
<dbReference type="Proteomes" id="UP001177160">
    <property type="component" value="Unassembled WGS sequence"/>
</dbReference>
<sequence length="131" mass="15795">MKRFKALWIDYLDARKNYRNIKKQWTWKQSLIYTLNTVGMALWIMIIPALLVINLLMFVTYMKVWIVYGALIGYGFIHLVYLFETNVIKDYSNDLEFVKIRRLFKLYTFLLGTLWFGLVYTLYMIFGGYIV</sequence>
<proteinExistence type="predicted"/>
<evidence type="ECO:0008006" key="4">
    <source>
        <dbReference type="Google" id="ProtNLM"/>
    </source>
</evidence>
<gene>
    <name evidence="2" type="ORF">N7548_05075</name>
</gene>
<accession>A0ABT2Y628</accession>
<keyword evidence="1" id="KW-0812">Transmembrane</keyword>
<dbReference type="EMBL" id="JAOVQM010000003">
    <property type="protein sequence ID" value="MCV2232197.1"/>
    <property type="molecule type" value="Genomic_DNA"/>
</dbReference>
<evidence type="ECO:0000256" key="1">
    <source>
        <dbReference type="SAM" id="Phobius"/>
    </source>
</evidence>
<keyword evidence="1" id="KW-1133">Transmembrane helix</keyword>
<feature type="transmembrane region" description="Helical" evidence="1">
    <location>
        <begin position="31"/>
        <end position="59"/>
    </location>
</feature>
<keyword evidence="1" id="KW-0472">Membrane</keyword>
<reference evidence="2" key="1">
    <citation type="submission" date="2022-09" db="EMBL/GenBank/DDBJ databases">
        <title>Novel Mycoplasma species identified in domestic and wild animals.</title>
        <authorList>
            <person name="Volokhov D.V."/>
            <person name="Furtak V.A."/>
            <person name="Zagorodnyaya T.A."/>
        </authorList>
    </citation>
    <scope>NUCLEOTIDE SEQUENCE</scope>
    <source>
        <strain evidence="2">Oakley</strain>
    </source>
</reference>
<organism evidence="2 3">
    <name type="scientific">Paracholeplasma manati</name>
    <dbReference type="NCBI Taxonomy" id="591373"/>
    <lineage>
        <taxon>Bacteria</taxon>
        <taxon>Bacillati</taxon>
        <taxon>Mycoplasmatota</taxon>
        <taxon>Mollicutes</taxon>
        <taxon>Acholeplasmatales</taxon>
        <taxon>Acholeplasmataceae</taxon>
        <taxon>Paracholeplasma</taxon>
    </lineage>
</organism>
<feature type="transmembrane region" description="Helical" evidence="1">
    <location>
        <begin position="104"/>
        <end position="126"/>
    </location>
</feature>
<protein>
    <recommendedName>
        <fullName evidence="4">DUF2628 domain-containing protein</fullName>
    </recommendedName>
</protein>
<dbReference type="RefSeq" id="WP_263608379.1">
    <property type="nucleotide sequence ID" value="NZ_JAOVQM010000003.1"/>
</dbReference>
<comment type="caution">
    <text evidence="2">The sequence shown here is derived from an EMBL/GenBank/DDBJ whole genome shotgun (WGS) entry which is preliminary data.</text>
</comment>
<feature type="transmembrane region" description="Helical" evidence="1">
    <location>
        <begin position="65"/>
        <end position="83"/>
    </location>
</feature>
<keyword evidence="3" id="KW-1185">Reference proteome</keyword>